<name>A0A895YF97_9ACTN</name>
<sequence>MGQPLIDEAMRKAAVAWVEVADQPARLVWCVPVTGSLWLVTGPGEQQLPGLAGADRAVVTLRGSHGGRVVSWPAAVRRLDPAGERWAELAPQLAGKRLNASGDAASLVARWAAECEVYEFAPAEGPVAAAGSLPDTSLAEPPRESPARRAVRTPFRLHRVRRR</sequence>
<evidence type="ECO:0000313" key="2">
    <source>
        <dbReference type="EMBL" id="QSB14083.1"/>
    </source>
</evidence>
<dbReference type="Proteomes" id="UP000662857">
    <property type="component" value="Chromosome"/>
</dbReference>
<dbReference type="AlphaFoldDB" id="A0A895YF97"/>
<gene>
    <name evidence="2" type="ORF">JQS43_21510</name>
</gene>
<organism evidence="2 3">
    <name type="scientific">Natronosporangium hydrolyticum</name>
    <dbReference type="NCBI Taxonomy" id="2811111"/>
    <lineage>
        <taxon>Bacteria</taxon>
        <taxon>Bacillati</taxon>
        <taxon>Actinomycetota</taxon>
        <taxon>Actinomycetes</taxon>
        <taxon>Micromonosporales</taxon>
        <taxon>Micromonosporaceae</taxon>
        <taxon>Natronosporangium</taxon>
    </lineage>
</organism>
<reference evidence="2" key="1">
    <citation type="submission" date="2021-02" db="EMBL/GenBank/DDBJ databases">
        <title>Natrosporangium hydrolyticum gen. nov., sp. nov, a haloalkaliphilic actinobacterium from a soda solonchak soil.</title>
        <authorList>
            <person name="Sorokin D.Y."/>
            <person name="Khijniak T.V."/>
            <person name="Zakharycheva A.P."/>
            <person name="Boueva O.V."/>
            <person name="Ariskina E.V."/>
            <person name="Hahnke R.L."/>
            <person name="Bunk B."/>
            <person name="Sproer C."/>
            <person name="Schumann P."/>
            <person name="Evtushenko L.I."/>
            <person name="Kublanov I.V."/>
        </authorList>
    </citation>
    <scope>NUCLEOTIDE SEQUENCE</scope>
    <source>
        <strain evidence="2">DSM 106523</strain>
    </source>
</reference>
<protein>
    <submittedName>
        <fullName evidence="2">Uncharacterized protein</fullName>
    </submittedName>
</protein>
<dbReference type="RefSeq" id="WP_239676200.1">
    <property type="nucleotide sequence ID" value="NZ_CP070499.1"/>
</dbReference>
<accession>A0A895YF97</accession>
<proteinExistence type="predicted"/>
<dbReference type="KEGG" id="nhy:JQS43_21510"/>
<feature type="region of interest" description="Disordered" evidence="1">
    <location>
        <begin position="129"/>
        <end position="154"/>
    </location>
</feature>
<evidence type="ECO:0000256" key="1">
    <source>
        <dbReference type="SAM" id="MobiDB-lite"/>
    </source>
</evidence>
<evidence type="ECO:0000313" key="3">
    <source>
        <dbReference type="Proteomes" id="UP000662857"/>
    </source>
</evidence>
<keyword evidence="3" id="KW-1185">Reference proteome</keyword>
<dbReference type="EMBL" id="CP070499">
    <property type="protein sequence ID" value="QSB14083.1"/>
    <property type="molecule type" value="Genomic_DNA"/>
</dbReference>